<evidence type="ECO:0000256" key="5">
    <source>
        <dbReference type="ARBA" id="ARBA00023242"/>
    </source>
</evidence>
<dbReference type="GO" id="GO:0005634">
    <property type="term" value="C:nucleus"/>
    <property type="evidence" value="ECO:0007669"/>
    <property type="project" value="UniProtKB-SubCell"/>
</dbReference>
<feature type="region of interest" description="Disordered" evidence="7">
    <location>
        <begin position="378"/>
        <end position="1036"/>
    </location>
</feature>
<feature type="compositionally biased region" description="Basic residues" evidence="7">
    <location>
        <begin position="906"/>
        <end position="915"/>
    </location>
</feature>
<feature type="compositionally biased region" description="Polar residues" evidence="7">
    <location>
        <begin position="1582"/>
        <end position="1609"/>
    </location>
</feature>
<feature type="compositionally biased region" description="Polar residues" evidence="7">
    <location>
        <begin position="161"/>
        <end position="170"/>
    </location>
</feature>
<gene>
    <name evidence="9" type="ORF">Sradi_1712000</name>
</gene>
<evidence type="ECO:0000256" key="2">
    <source>
        <dbReference type="ARBA" id="ARBA00008035"/>
    </source>
</evidence>
<dbReference type="Pfam" id="PF10513">
    <property type="entry name" value="EPL1"/>
    <property type="match status" value="1"/>
</dbReference>
<protein>
    <recommendedName>
        <fullName evidence="6">Enhancer of polycomb-like protein</fullName>
    </recommendedName>
</protein>
<evidence type="ECO:0000256" key="6">
    <source>
        <dbReference type="RuleBase" id="RU361124"/>
    </source>
</evidence>
<feature type="compositionally biased region" description="Basic and acidic residues" evidence="7">
    <location>
        <begin position="1123"/>
        <end position="1137"/>
    </location>
</feature>
<evidence type="ECO:0000313" key="9">
    <source>
        <dbReference type="EMBL" id="KAL0407776.1"/>
    </source>
</evidence>
<keyword evidence="5 6" id="KW-0539">Nucleus</keyword>
<feature type="domain" description="Tudor" evidence="8">
    <location>
        <begin position="1052"/>
        <end position="1110"/>
    </location>
</feature>
<feature type="region of interest" description="Disordered" evidence="7">
    <location>
        <begin position="132"/>
        <end position="353"/>
    </location>
</feature>
<accession>A0AAW2TWA6</accession>
<feature type="compositionally biased region" description="Low complexity" evidence="7">
    <location>
        <begin position="685"/>
        <end position="710"/>
    </location>
</feature>
<feature type="compositionally biased region" description="Polar residues" evidence="7">
    <location>
        <begin position="533"/>
        <end position="549"/>
    </location>
</feature>
<reference evidence="9" key="1">
    <citation type="submission" date="2020-06" db="EMBL/GenBank/DDBJ databases">
        <authorList>
            <person name="Li T."/>
            <person name="Hu X."/>
            <person name="Zhang T."/>
            <person name="Song X."/>
            <person name="Zhang H."/>
            <person name="Dai N."/>
            <person name="Sheng W."/>
            <person name="Hou X."/>
            <person name="Wei L."/>
        </authorList>
    </citation>
    <scope>NUCLEOTIDE SEQUENCE</scope>
    <source>
        <strain evidence="9">G02</strain>
        <tissue evidence="9">Leaf</tissue>
    </source>
</reference>
<feature type="region of interest" description="Disordered" evidence="7">
    <location>
        <begin position="1580"/>
        <end position="1638"/>
    </location>
</feature>
<comment type="subcellular location">
    <subcellularLocation>
        <location evidence="1 6">Nucleus</location>
    </subcellularLocation>
</comment>
<comment type="similarity">
    <text evidence="2 6">Belongs to the enhancer of polycomb family.</text>
</comment>
<name>A0AAW2TWA6_SESRA</name>
<keyword evidence="3 6" id="KW-0805">Transcription regulation</keyword>
<reference evidence="9" key="2">
    <citation type="journal article" date="2024" name="Plant">
        <title>Genomic evolution and insights into agronomic trait innovations of Sesamum species.</title>
        <authorList>
            <person name="Miao H."/>
            <person name="Wang L."/>
            <person name="Qu L."/>
            <person name="Liu H."/>
            <person name="Sun Y."/>
            <person name="Le M."/>
            <person name="Wang Q."/>
            <person name="Wei S."/>
            <person name="Zheng Y."/>
            <person name="Lin W."/>
            <person name="Duan Y."/>
            <person name="Cao H."/>
            <person name="Xiong S."/>
            <person name="Wang X."/>
            <person name="Wei L."/>
            <person name="Li C."/>
            <person name="Ma Q."/>
            <person name="Ju M."/>
            <person name="Zhao R."/>
            <person name="Li G."/>
            <person name="Mu C."/>
            <person name="Tian Q."/>
            <person name="Mei H."/>
            <person name="Zhang T."/>
            <person name="Gao T."/>
            <person name="Zhang H."/>
        </authorList>
    </citation>
    <scope>NUCLEOTIDE SEQUENCE</scope>
    <source>
        <strain evidence="9">G02</strain>
    </source>
</reference>
<feature type="region of interest" description="Disordered" evidence="7">
    <location>
        <begin position="1117"/>
        <end position="1137"/>
    </location>
</feature>
<feature type="compositionally biased region" description="Polar residues" evidence="7">
    <location>
        <begin position="858"/>
        <end position="867"/>
    </location>
</feature>
<dbReference type="GO" id="GO:0006357">
    <property type="term" value="P:regulation of transcription by RNA polymerase II"/>
    <property type="evidence" value="ECO:0007669"/>
    <property type="project" value="InterPro"/>
</dbReference>
<feature type="compositionally biased region" description="Basic and acidic residues" evidence="7">
    <location>
        <begin position="68"/>
        <end position="82"/>
    </location>
</feature>
<feature type="compositionally biased region" description="Basic and acidic residues" evidence="7">
    <location>
        <begin position="220"/>
        <end position="229"/>
    </location>
</feature>
<feature type="region of interest" description="Disordered" evidence="7">
    <location>
        <begin position="1"/>
        <end position="82"/>
    </location>
</feature>
<feature type="compositionally biased region" description="Basic and acidic residues" evidence="7">
    <location>
        <begin position="1017"/>
        <end position="1033"/>
    </location>
</feature>
<feature type="compositionally biased region" description="Acidic residues" evidence="7">
    <location>
        <begin position="946"/>
        <end position="957"/>
    </location>
</feature>
<comment type="caution">
    <text evidence="9">The sequence shown here is derived from an EMBL/GenBank/DDBJ whole genome shotgun (WGS) entry which is preliminary data.</text>
</comment>
<dbReference type="InterPro" id="IPR019542">
    <property type="entry name" value="Enhancer_polycomb-like_N"/>
</dbReference>
<feature type="compositionally biased region" description="Low complexity" evidence="7">
    <location>
        <begin position="1006"/>
        <end position="1015"/>
    </location>
</feature>
<sequence length="2253" mass="245121">MESNSKKSGGVEIPKRNRSLDLKSLYKSRAPEVEGSKKPVPNENDQESVKKKGRKRSRKEVSLSCLETDAKKSRKDDADGVKSELGFSQKLIGWSEGLHVLSLALGENGSAFNFPRRPRGSVGRKRLEIHQVSEPLGRPDSVDHTGSFNVGVTKPEKEVGTSDQLVSSVPISAGNDGASNSKSARKVGGPISKIKRKPYSRSTSKGLLKSVDRTVSFSDEVVKPEKELGNSDQSARSVAISAGNNDDSNSKSARKVGGSNSKIKPKADSKSTSKGLPKSVDRMGALRDEVIEPGKELNTSDQLVRSVTIAAGDDGASNSKAARKVGASNSKLKKADSKSTSKGLPKPVDPVGAFGVEVAEPEKELGASDQLVRSVTISAGNDSASNSKAVQKVGGSNSKKKQKVDSKSTSKGLAKSVDHGGAFGDEVVEPEKELGASDQLVRSGTIASGNDGASNSKAARKVGGSNSKMKQKADSKSTSKGLPKSVDRAGAFGGEVAEPEKELGAGDQLVRSGTISAGNDGASNSKAARKVGGSTSKMKQKAGTKSTSKGLPKSVDRAGAFGDEVAEPEKELGASDQLVRSGTISASNDGASNSKALRKVGGSNSKMKQKAVSKSTSKGFPKSVDHAGAFGNEVVESDEELGTSDQLVRPVTFSAGNDGVSKSKSVRKLGGSISKIKQKKGLPRSAAISAGDDGAANSKSARKAGGSKSKIQLKANLKSTSKGVPKSVDRAGAISDEVIEPEKELGTSDQLGGSLTISAGKDGASNTKSTRKVGGSKSKIKQKADSKSTNKGISKSVDRTGALNDKVIEPEKEHGTSDQLVRSVTISAGNKGALNSKAGAKADSSNGKIKQKADTKSTSKGSGSNVNLKRKAGADELKGSKSGGLSSVPHAEEDSKAVNNGDTSSKKRRTNSRKKKDLEVGRDGDEASKKSEPSVVGSVVDRAIVDFDEDDDDEENLEQNAARMLSSRFDPNCTGFSSKRKSSASQMTNGLSFPVSSSRDSFNQHADSSGGLDSASADDKSRALRPRREDKGKGVPRKRRHFYEILPSLLDPLFVLNRRIKVFWPLDESWYYGLVNDYHPECKLHHVKYDDRDEEWIDLNEEKFKLLLLPTEVPGRAKSRKVSKGDNDVHKGEKARPEDDDCCIVNCLESEPIALWLARSSQRGKSLPNSLRTHRKSQMELPMVSSLSYEKTDNLNSDLADSRRNRSNPDCEPILANKFIVHRVVHKSMLGTINGDHVVYFRKKNGKRSEGSGSMSRAIKAYGRAPGTVTPLVPVTVSLLATKEDRFFCGFGDSNKQLWSINHQGQLRLNLELVESKEFRFQICIPELPFRGFSLPTGDFLLLHNVFMVQHGVMLATSPAVIMEMLFIDSHLGLRLLMFEGCMKQALACVFLILNLFGRPDKHVNLDMQSPVTSIRFRLSCFHDLRKHHAFEFHCFSRLRRSRWVYLDSKLLEHCLLIKQLPASECTYDNIKDLEYGSLKQCKAHAGLELSSYALLMESSFAGGTLHPQDARCSPESLVNSTLPNSECPQFEPSALAVEDITENIIGTPEAEGPAFMGLTSSDGKMATDVDSEGNVVEKADSSQNLYLGNQDGSGSKYSRQDGRSSSIASPLRGLSSRWPGGSPKFMASGFSNGPKKPRTQVQYTLPGTGYDFSAKQKLQNQRALPCKRIRRASLKRISDGSRSNQKNFELVACGANVLVTQGDKGWREHGALIFLEVADHNEWILAIKLSGVTKYSYKVKHIFQPGSTNRYSHAMLWKGGKDWVLEFPDRSQWMLFKEMHEECYNRNVRAASVKNIPIPGVRLIEESDDYGTEVPFFRNSTKYFRQVQTDVEMAMDPSHTLYDMDTDDEQWLMAYRTGTDENRCEEISEELLEKTMDMFEKLSYAQHRDNFTDAEIQELVNGMGSAEAAKVIFKHWQEKRGRKGMALIRHLQNQLTIFGVDASGSHASLVLISQEASEHCAGFYLDPYIFKQPPLWERYQQQLKEWEHSVARGNSGISIRTQEKAATPEKPPMFAFCLKPRGLDIPNKGSKQRSHRKFLVSGHHATSGDHDSLLILGRRSNGHPFGDEKVLYTSSIHESSDGSPSLQASTRVLSPRDAPFSLGAVVRESKRRVYKKKTRKLGSYPSSYNQQTASYNQRTIGKTNGVQQLNMGVAQHAFNMAKLKREKAQRLLYKADLAIHKAVTALMTAEAIKSAYENTNGSDATEAAHENSNGSELEAACFGDVKLSELPNYAANSPDFLMMVTSIVVVYR</sequence>
<feature type="compositionally biased region" description="Basic and acidic residues" evidence="7">
    <location>
        <begin position="279"/>
        <end position="295"/>
    </location>
</feature>
<evidence type="ECO:0000256" key="7">
    <source>
        <dbReference type="SAM" id="MobiDB-lite"/>
    </source>
</evidence>
<dbReference type="InterPro" id="IPR002999">
    <property type="entry name" value="Tudor"/>
</dbReference>
<feature type="compositionally biased region" description="Basic and acidic residues" evidence="7">
    <location>
        <begin position="916"/>
        <end position="932"/>
    </location>
</feature>
<proteinExistence type="inferred from homology"/>
<feature type="compositionally biased region" description="Basic and acidic residues" evidence="7">
    <location>
        <begin position="806"/>
        <end position="816"/>
    </location>
</feature>
<feature type="compositionally biased region" description="Polar residues" evidence="7">
    <location>
        <begin position="747"/>
        <end position="757"/>
    </location>
</feature>
<dbReference type="EMBL" id="JACGWJ010000007">
    <property type="protein sequence ID" value="KAL0407776.1"/>
    <property type="molecule type" value="Genomic_DNA"/>
</dbReference>
<evidence type="ECO:0000256" key="1">
    <source>
        <dbReference type="ARBA" id="ARBA00004123"/>
    </source>
</evidence>
<dbReference type="InterPro" id="IPR024943">
    <property type="entry name" value="Enhancer_polycomb"/>
</dbReference>
<feature type="compositionally biased region" description="Polar residues" evidence="7">
    <location>
        <begin position="578"/>
        <end position="595"/>
    </location>
</feature>
<feature type="compositionally biased region" description="Polar residues" evidence="7">
    <location>
        <begin position="230"/>
        <end position="251"/>
    </location>
</feature>
<dbReference type="CDD" id="cd20404">
    <property type="entry name" value="Tudor_Agenet_AtEML-like"/>
    <property type="match status" value="1"/>
</dbReference>
<dbReference type="PANTHER" id="PTHR14898">
    <property type="entry name" value="ENHANCER OF POLYCOMB"/>
    <property type="match status" value="1"/>
</dbReference>
<evidence type="ECO:0000256" key="3">
    <source>
        <dbReference type="ARBA" id="ARBA00023015"/>
    </source>
</evidence>
<feature type="compositionally biased region" description="Polar residues" evidence="7">
    <location>
        <begin position="440"/>
        <end position="457"/>
    </location>
</feature>
<evidence type="ECO:0000259" key="8">
    <source>
        <dbReference type="SMART" id="SM00333"/>
    </source>
</evidence>
<dbReference type="GO" id="GO:0035267">
    <property type="term" value="C:NuA4 histone acetyltransferase complex"/>
    <property type="evidence" value="ECO:0007669"/>
    <property type="project" value="InterPro"/>
</dbReference>
<keyword evidence="4 6" id="KW-0804">Transcription</keyword>
<organism evidence="9">
    <name type="scientific">Sesamum radiatum</name>
    <name type="common">Black benniseed</name>
    <dbReference type="NCBI Taxonomy" id="300843"/>
    <lineage>
        <taxon>Eukaryota</taxon>
        <taxon>Viridiplantae</taxon>
        <taxon>Streptophyta</taxon>
        <taxon>Embryophyta</taxon>
        <taxon>Tracheophyta</taxon>
        <taxon>Spermatophyta</taxon>
        <taxon>Magnoliopsida</taxon>
        <taxon>eudicotyledons</taxon>
        <taxon>Gunneridae</taxon>
        <taxon>Pentapetalae</taxon>
        <taxon>asterids</taxon>
        <taxon>lamiids</taxon>
        <taxon>Lamiales</taxon>
        <taxon>Pedaliaceae</taxon>
        <taxon>Sesamum</taxon>
    </lineage>
</organism>
<feature type="compositionally biased region" description="Polar residues" evidence="7">
    <location>
        <begin position="511"/>
        <end position="526"/>
    </location>
</feature>
<feature type="compositionally biased region" description="Polar residues" evidence="7">
    <location>
        <begin position="817"/>
        <end position="828"/>
    </location>
</feature>
<feature type="compositionally biased region" description="Polar residues" evidence="7">
    <location>
        <begin position="378"/>
        <end position="397"/>
    </location>
</feature>
<feature type="compositionally biased region" description="Polar residues" evidence="7">
    <location>
        <begin position="983"/>
        <end position="1005"/>
    </location>
</feature>
<dbReference type="SMART" id="SM00333">
    <property type="entry name" value="TUDOR"/>
    <property type="match status" value="1"/>
</dbReference>
<dbReference type="Gene3D" id="2.30.30.140">
    <property type="match status" value="1"/>
</dbReference>
<evidence type="ECO:0000256" key="4">
    <source>
        <dbReference type="ARBA" id="ARBA00023163"/>
    </source>
</evidence>
<feature type="compositionally biased region" description="Polar residues" evidence="7">
    <location>
        <begin position="602"/>
        <end position="618"/>
    </location>
</feature>